<reference evidence="2 3" key="1">
    <citation type="journal article" date="2021" name="Sci. Rep.">
        <title>The distribution of antibiotic resistance genes in chicken gut microbiota commensals.</title>
        <authorList>
            <person name="Juricova H."/>
            <person name="Matiasovicova J."/>
            <person name="Kubasova T."/>
            <person name="Cejkova D."/>
            <person name="Rychlik I."/>
        </authorList>
    </citation>
    <scope>NUCLEOTIDE SEQUENCE [LARGE SCALE GENOMIC DNA]</scope>
    <source>
        <strain evidence="2 3">An801</strain>
    </source>
</reference>
<comment type="caution">
    <text evidence="2">The sequence shown here is derived from an EMBL/GenBank/DDBJ whole genome shotgun (WGS) entry which is preliminary data.</text>
</comment>
<name>A0ABS2ETZ9_9BACE</name>
<evidence type="ECO:0000256" key="1">
    <source>
        <dbReference type="SAM" id="Coils"/>
    </source>
</evidence>
<sequence>MTEEDKKLLHTFEGKLRQLLFLHEGLEKENLSLRKELDAKNAEINELKDSLKELETKYINLKNARILSINDNDLRDTKQRLAKLVREVDKCIALLNE</sequence>
<organism evidence="2 3">
    <name type="scientific">Bacteroides mediterraneensis</name>
    <dbReference type="NCBI Taxonomy" id="1841856"/>
    <lineage>
        <taxon>Bacteria</taxon>
        <taxon>Pseudomonadati</taxon>
        <taxon>Bacteroidota</taxon>
        <taxon>Bacteroidia</taxon>
        <taxon>Bacteroidales</taxon>
        <taxon>Bacteroidaceae</taxon>
        <taxon>Bacteroides</taxon>
    </lineage>
</organism>
<dbReference type="RefSeq" id="WP_204474928.1">
    <property type="nucleotide sequence ID" value="NZ_CATVUC010000034.1"/>
</dbReference>
<gene>
    <name evidence="2" type="ORF">H6A31_03955</name>
</gene>
<protein>
    <recommendedName>
        <fullName evidence="4">Cell division protein ZapB</fullName>
    </recommendedName>
</protein>
<dbReference type="Proteomes" id="UP000703295">
    <property type="component" value="Unassembled WGS sequence"/>
</dbReference>
<keyword evidence="1" id="KW-0175">Coiled coil</keyword>
<keyword evidence="3" id="KW-1185">Reference proteome</keyword>
<dbReference type="EMBL" id="JACJJW010000006">
    <property type="protein sequence ID" value="MBM6757849.1"/>
    <property type="molecule type" value="Genomic_DNA"/>
</dbReference>
<evidence type="ECO:0000313" key="3">
    <source>
        <dbReference type="Proteomes" id="UP000703295"/>
    </source>
</evidence>
<feature type="coiled-coil region" evidence="1">
    <location>
        <begin position="23"/>
        <end position="64"/>
    </location>
</feature>
<evidence type="ECO:0000313" key="2">
    <source>
        <dbReference type="EMBL" id="MBM6757849.1"/>
    </source>
</evidence>
<evidence type="ECO:0008006" key="4">
    <source>
        <dbReference type="Google" id="ProtNLM"/>
    </source>
</evidence>
<accession>A0ABS2ETZ9</accession>
<proteinExistence type="predicted"/>